<dbReference type="VEuPathDB" id="AmoebaDB:NF0124210"/>
<feature type="domain" description="MIR" evidence="4">
    <location>
        <begin position="445"/>
        <end position="582"/>
    </location>
</feature>
<name>A0A6A5BK41_NAEFO</name>
<dbReference type="InterPro" id="IPR016093">
    <property type="entry name" value="MIR_motif"/>
</dbReference>
<dbReference type="VEuPathDB" id="AmoebaDB:NfTy_076160"/>
<dbReference type="SUPFAM" id="SSF82109">
    <property type="entry name" value="MIR domain"/>
    <property type="match status" value="2"/>
</dbReference>
<evidence type="ECO:0000256" key="2">
    <source>
        <dbReference type="SAM" id="Coils"/>
    </source>
</evidence>
<dbReference type="GO" id="GO:0005262">
    <property type="term" value="F:calcium channel activity"/>
    <property type="evidence" value="ECO:0007669"/>
    <property type="project" value="InterPro"/>
</dbReference>
<feature type="domain" description="MIR" evidence="4">
    <location>
        <begin position="587"/>
        <end position="646"/>
    </location>
</feature>
<feature type="compositionally biased region" description="Low complexity" evidence="3">
    <location>
        <begin position="213"/>
        <end position="228"/>
    </location>
</feature>
<dbReference type="RefSeq" id="XP_044558688.1">
    <property type="nucleotide sequence ID" value="XM_044710705.1"/>
</dbReference>
<organism evidence="5 6">
    <name type="scientific">Naegleria fowleri</name>
    <name type="common">Brain eating amoeba</name>
    <dbReference type="NCBI Taxonomy" id="5763"/>
    <lineage>
        <taxon>Eukaryota</taxon>
        <taxon>Discoba</taxon>
        <taxon>Heterolobosea</taxon>
        <taxon>Tetramitia</taxon>
        <taxon>Eutetramitia</taxon>
        <taxon>Vahlkampfiidae</taxon>
        <taxon>Naegleria</taxon>
    </lineage>
</organism>
<dbReference type="Pfam" id="PF02815">
    <property type="entry name" value="MIR"/>
    <property type="match status" value="1"/>
</dbReference>
<feature type="coiled-coil region" evidence="2">
    <location>
        <begin position="256"/>
        <end position="287"/>
    </location>
</feature>
<dbReference type="InterPro" id="IPR014821">
    <property type="entry name" value="Ins145_P3_rcpt"/>
</dbReference>
<feature type="region of interest" description="Disordered" evidence="3">
    <location>
        <begin position="536"/>
        <end position="565"/>
    </location>
</feature>
<evidence type="ECO:0000259" key="4">
    <source>
        <dbReference type="SMART" id="SM00472"/>
    </source>
</evidence>
<dbReference type="GeneID" id="68114225"/>
<evidence type="ECO:0000256" key="3">
    <source>
        <dbReference type="SAM" id="MobiDB-lite"/>
    </source>
</evidence>
<dbReference type="InterPro" id="IPR035910">
    <property type="entry name" value="RyR/IP3R_RIH_dom_sf"/>
</dbReference>
<dbReference type="VEuPathDB" id="AmoebaDB:FDP41_007007"/>
<dbReference type="PANTHER" id="PTHR13715">
    <property type="entry name" value="RYANODINE RECEPTOR AND IP3 RECEPTOR"/>
    <property type="match status" value="1"/>
</dbReference>
<dbReference type="Pfam" id="PF01365">
    <property type="entry name" value="RYDR_ITPR"/>
    <property type="match status" value="2"/>
</dbReference>
<keyword evidence="1" id="KW-0677">Repeat</keyword>
<feature type="compositionally biased region" description="Low complexity" evidence="3">
    <location>
        <begin position="648"/>
        <end position="669"/>
    </location>
</feature>
<dbReference type="OrthoDB" id="76898at2759"/>
<dbReference type="Gene3D" id="2.80.10.50">
    <property type="match status" value="2"/>
</dbReference>
<sequence>MTISFPRNIQIIFPRNNNNNNNNNHQQRQQPTNHLTLKADHLYVHDDFSSSSSSDDDNDTNTSSTAYTSSLEYSEQQKRFFANECLRYGDYISLFTSESMSGGASSESTVGFLSVDGINLTCNIEGNAKQIRCGLTETTDISTLNSTKNGNANQPHTPLPPIYMIPNFQQCIFQVHFAKSYSAIKKYHHYVNELEIKMANKKSHHTGGVSNQTTNTGGASSTATTGTSATSKLAHLAKTMDHHGATKSKIKKITNIVHESNELAQLKQRMEREIQQNELEAARHIGQPVYYGSTIQLFHVQTQSYLTVARESAEMQKDCLRLSLDQDGSKYSHFSLLPYFNYQKDGDVVKLSDKFRIWNRKSGQFLQFSYYRYSNIADMTPSSGISTKGNSDNYSQIAKEAVKTNSNLKKYSYDNRREVNMSASSAFSHWHLRIFSPYSEYLQDSKHVKAGDIIRIYHKEFDGFLTVNEKTGRVKFKKRAQFMSKSESNGADSSMMGSSLMKSGFSSTSTFSQGSFHVGTSAKDLLSQSTKSGFASIGHNHDSSQKSQFLSSSSNKSGDENTISSSVDQQLSCQSLWQIEMLDSTKGGIVRRNFAFRIRHVSTGYYLMLKPSSEQEDLREEELEENEVSETNISFLSSTLHNSSIHDSTSQNSISGSTASSSTSGGHNNSTRKMRSSLLIKQPKREQAFSMYVEPQENCHDIMNMLFTMQDAMLSNDISALSWNGQFRIKHYQSGSGDKELESLSKVQYSPVYSVPTLKEQDVLTCFPVRREEYEDLLTAQSYLPILKYFLSKLNDHTVKRNDVKTFINLISSCIRFCTTSDEKDPLLRGGIPNKYHQQLMREKGIIALVMEILNTLISHKYLTLEDMTRIDENAEKQDYYDVLQYSYRFIRQAVLMNEVNGLYMAQYINFIQSTIEYSIHASEALLQILSNNFALLNKITEEQIDFFMTLLFKSNSTTGMSGGGKTTTINIPTRYQNHIGGYLKKAVYLSFLTSLIICEGKTVVKNQKYISNLLLATYKEQMNKVFLIPRIRKSDNKVVVDINHDEMDLVSFTKSATDTEYVNYSKVNFELLVFFQEEIRLFAALCSGNSESTELTRNAVIQLFTYEIVYKCLQEPNLTPALRTSFVNLLLHSFVDTEKRERRVLVDLTRKSESLYGKTPHDHTSRELSEVKDFLSSYFKQNSTLDMGIEFKDVNNFTLSLVQLCRSMLEFGIYTLKDFEDSDLLIALFDILRSDNDKRNGILLKDEERIKHSEENEAIINIKIEVAKIFHMLLDLTLDKRITKFLQFFWMKYRVEDVKTVLTDDENPEPTNDKQRQQLYNLRKKEILKVFQEMEQKEHQVLTDIFKNVLPFDKMGNFDLKLLNLTSYENQELATTCLRLLIRKFRAADELAAALPKVELIVSKEMALTYDHLRKQTNDLRSIFGYGRSNYLGARHISEYEVKKAMKALDEILKDMTTNEKRSQRIIRNLGLFEITLSVLRSEWMVSNEIKESCLKVLTAFVKENPENQKLLFPYMEFFMRMITEHKKLSKSIVILMCECVRNNRALCSTIEEKHIEQYIDLIAEQRSAYMLLFLRTILSTHNGNPIKRNQSLITKYLLERKKDVVILFKDEEGMRERNNRISKEEHKTEPEGILNYHIALLHLLATAADGKNRESEQRLQTLFTLEELLEQVISPFTLPMIRNPLVKIINEVYVNVEKVTEVSGGSGDGHKKSTNINIHHPLMYKMFSKMIREFEFAEMSALALNVSGGNISLLKNHPMSCQLLR</sequence>
<keyword evidence="2" id="KW-0175">Coiled coil</keyword>
<dbReference type="Proteomes" id="UP000444721">
    <property type="component" value="Unassembled WGS sequence"/>
</dbReference>
<dbReference type="Gene3D" id="1.25.10.30">
    <property type="entry name" value="IP3 receptor type 1 binding core, RIH domain"/>
    <property type="match status" value="1"/>
</dbReference>
<dbReference type="GO" id="GO:0016020">
    <property type="term" value="C:membrane"/>
    <property type="evidence" value="ECO:0007669"/>
    <property type="project" value="InterPro"/>
</dbReference>
<dbReference type="InterPro" id="IPR015925">
    <property type="entry name" value="Ryanodine_IP3_receptor"/>
</dbReference>
<keyword evidence="6" id="KW-1185">Reference proteome</keyword>
<reference evidence="5 6" key="1">
    <citation type="journal article" date="2019" name="Sci. Rep.">
        <title>Nanopore sequencing improves the draft genome of the human pathogenic amoeba Naegleria fowleri.</title>
        <authorList>
            <person name="Liechti N."/>
            <person name="Schurch N."/>
            <person name="Bruggmann R."/>
            <person name="Wittwer M."/>
        </authorList>
    </citation>
    <scope>NUCLEOTIDE SEQUENCE [LARGE SCALE GENOMIC DNA]</scope>
    <source>
        <strain evidence="5 6">ATCC 30894</strain>
    </source>
</reference>
<feature type="region of interest" description="Disordered" evidence="3">
    <location>
        <begin position="48"/>
        <end position="68"/>
    </location>
</feature>
<protein>
    <recommendedName>
        <fullName evidence="4">MIR domain-containing protein</fullName>
    </recommendedName>
</protein>
<evidence type="ECO:0000256" key="1">
    <source>
        <dbReference type="ARBA" id="ARBA00022737"/>
    </source>
</evidence>
<dbReference type="SUPFAM" id="SSF100909">
    <property type="entry name" value="IP3 receptor type 1 binding core, domain 2"/>
    <property type="match status" value="2"/>
</dbReference>
<feature type="domain" description="MIR" evidence="4">
    <location>
        <begin position="286"/>
        <end position="339"/>
    </location>
</feature>
<accession>A0A6A5BK41</accession>
<dbReference type="Pfam" id="PF08709">
    <property type="entry name" value="Ins145_P3_rec"/>
    <property type="match status" value="1"/>
</dbReference>
<dbReference type="EMBL" id="VFQX01000056">
    <property type="protein sequence ID" value="KAF0973975.1"/>
    <property type="molecule type" value="Genomic_DNA"/>
</dbReference>
<proteinExistence type="predicted"/>
<evidence type="ECO:0000313" key="5">
    <source>
        <dbReference type="EMBL" id="KAF0973975.1"/>
    </source>
</evidence>
<evidence type="ECO:0000313" key="6">
    <source>
        <dbReference type="Proteomes" id="UP000444721"/>
    </source>
</evidence>
<feature type="region of interest" description="Disordered" evidence="3">
    <location>
        <begin position="202"/>
        <end position="228"/>
    </location>
</feature>
<feature type="region of interest" description="Disordered" evidence="3">
    <location>
        <begin position="644"/>
        <end position="675"/>
    </location>
</feature>
<feature type="compositionally biased region" description="Low complexity" evidence="3">
    <location>
        <begin position="545"/>
        <end position="556"/>
    </location>
</feature>
<comment type="caution">
    <text evidence="5">The sequence shown here is derived from an EMBL/GenBank/DDBJ whole genome shotgun (WGS) entry which is preliminary data.</text>
</comment>
<dbReference type="SMART" id="SM00472">
    <property type="entry name" value="MIR"/>
    <property type="match status" value="3"/>
</dbReference>
<dbReference type="PANTHER" id="PTHR13715:SF99">
    <property type="entry name" value="INOSITOL 1,4,5-TRISPHOSPHATE RECEPTOR-LIKE PROTEIN A"/>
    <property type="match status" value="1"/>
</dbReference>
<dbReference type="InterPro" id="IPR036300">
    <property type="entry name" value="MIR_dom_sf"/>
</dbReference>
<dbReference type="InterPro" id="IPR000699">
    <property type="entry name" value="RIH_dom"/>
</dbReference>
<gene>
    <name evidence="5" type="ORF">FDP41_007007</name>
</gene>